<feature type="signal peptide" evidence="1">
    <location>
        <begin position="1"/>
        <end position="27"/>
    </location>
</feature>
<dbReference type="InterPro" id="IPR049671">
    <property type="entry name" value="Choice_anch_W"/>
</dbReference>
<sequence>MKSSQVFAAIATTTTLSVMAMTSAAQAFTIGGHLNGAEFDALGLDIPWAAESRIGRVGDHELNIHDYTNSAQNRVQANYDNWVSGEAVDFSLVFDSALNTLTYTVAGIELSKTEIFEDNFSDLYIRTAARKEGTSMVVNNLFLSDATLSSSIGDFSSASCSGGVGCGYNDADYLHIGNIVGDFTLTGQSTMTWGAVQPKNSNLAYQIKLVEGGGDVPVQVPEPATLSLFSLGLVGVLASRKRRQS</sequence>
<reference evidence="3" key="1">
    <citation type="submission" date="2016-10" db="EMBL/GenBank/DDBJ databases">
        <title>CRISPR-Cas defence system in Roseofilum reptotaenium: evidence of a bacteriophage-cyanobacterium arms race in the coral black band disease.</title>
        <authorList>
            <person name="Buerger P."/>
            <person name="Wood-Charlson E.M."/>
            <person name="Weynberg K.D."/>
            <person name="Willis B."/>
            <person name="Van Oppen M.J."/>
        </authorList>
    </citation>
    <scope>NUCLEOTIDE SEQUENCE [LARGE SCALE GENOMIC DNA]</scope>
    <source>
        <strain evidence="3">AO1-A</strain>
    </source>
</reference>
<evidence type="ECO:0000256" key="1">
    <source>
        <dbReference type="SAM" id="SignalP"/>
    </source>
</evidence>
<gene>
    <name evidence="3" type="ORF">BI308_05245</name>
</gene>
<dbReference type="NCBIfam" id="TIGR02595">
    <property type="entry name" value="PEP_CTERM"/>
    <property type="match status" value="1"/>
</dbReference>
<protein>
    <recommendedName>
        <fullName evidence="2">Ice-binding protein C-terminal domain-containing protein</fullName>
    </recommendedName>
</protein>
<dbReference type="Pfam" id="PF07589">
    <property type="entry name" value="PEP-CTERM"/>
    <property type="match status" value="1"/>
</dbReference>
<dbReference type="NCBIfam" id="NF041928">
    <property type="entry name" value="choice_anch_W"/>
    <property type="match status" value="1"/>
</dbReference>
<evidence type="ECO:0000259" key="2">
    <source>
        <dbReference type="Pfam" id="PF07589"/>
    </source>
</evidence>
<accession>A0A1L9QV11</accession>
<dbReference type="Proteomes" id="UP000183940">
    <property type="component" value="Unassembled WGS sequence"/>
</dbReference>
<keyword evidence="1" id="KW-0732">Signal</keyword>
<name>A0A1L9QV11_9CYAN</name>
<keyword evidence="4" id="KW-1185">Reference proteome</keyword>
<dbReference type="InterPro" id="IPR013424">
    <property type="entry name" value="Ice-binding_C"/>
</dbReference>
<feature type="domain" description="Ice-binding protein C-terminal" evidence="2">
    <location>
        <begin position="219"/>
        <end position="242"/>
    </location>
</feature>
<feature type="chain" id="PRO_5009887399" description="Ice-binding protein C-terminal domain-containing protein" evidence="1">
    <location>
        <begin position="28"/>
        <end position="245"/>
    </location>
</feature>
<organism evidence="3 4">
    <name type="scientific">Roseofilum reptotaenium AO1-A</name>
    <dbReference type="NCBI Taxonomy" id="1925591"/>
    <lineage>
        <taxon>Bacteria</taxon>
        <taxon>Bacillati</taxon>
        <taxon>Cyanobacteriota</taxon>
        <taxon>Cyanophyceae</taxon>
        <taxon>Desertifilales</taxon>
        <taxon>Desertifilaceae</taxon>
        <taxon>Roseofilum</taxon>
    </lineage>
</organism>
<dbReference type="AlphaFoldDB" id="A0A1L9QV11"/>
<proteinExistence type="predicted"/>
<dbReference type="EMBL" id="MLAW01000006">
    <property type="protein sequence ID" value="OJJ26503.1"/>
    <property type="molecule type" value="Genomic_DNA"/>
</dbReference>
<evidence type="ECO:0000313" key="4">
    <source>
        <dbReference type="Proteomes" id="UP000183940"/>
    </source>
</evidence>
<evidence type="ECO:0000313" key="3">
    <source>
        <dbReference type="EMBL" id="OJJ26503.1"/>
    </source>
</evidence>
<comment type="caution">
    <text evidence="3">The sequence shown here is derived from an EMBL/GenBank/DDBJ whole genome shotgun (WGS) entry which is preliminary data.</text>
</comment>